<evidence type="ECO:0000256" key="8">
    <source>
        <dbReference type="ARBA" id="ARBA00022741"/>
    </source>
</evidence>
<keyword evidence="11 14" id="KW-1133">Transmembrane helix</keyword>
<protein>
    <recommendedName>
        <fullName evidence="3">histidine kinase</fullName>
        <ecNumber evidence="3">2.7.13.3</ecNumber>
    </recommendedName>
</protein>
<dbReference type="InterPro" id="IPR003661">
    <property type="entry name" value="HisK_dim/P_dom"/>
</dbReference>
<dbReference type="Pfam" id="PF02518">
    <property type="entry name" value="HATPase_c"/>
    <property type="match status" value="1"/>
</dbReference>
<dbReference type="Gene3D" id="1.10.287.130">
    <property type="match status" value="1"/>
</dbReference>
<keyword evidence="6" id="KW-0808">Transferase</keyword>
<dbReference type="SMART" id="SM00304">
    <property type="entry name" value="HAMP"/>
    <property type="match status" value="1"/>
</dbReference>
<dbReference type="CDD" id="cd06225">
    <property type="entry name" value="HAMP"/>
    <property type="match status" value="1"/>
</dbReference>
<dbReference type="InterPro" id="IPR005467">
    <property type="entry name" value="His_kinase_dom"/>
</dbReference>
<evidence type="ECO:0000256" key="12">
    <source>
        <dbReference type="ARBA" id="ARBA00023012"/>
    </source>
</evidence>
<dbReference type="PRINTS" id="PR00344">
    <property type="entry name" value="BCTRLSENSOR"/>
</dbReference>
<dbReference type="InterPro" id="IPR003594">
    <property type="entry name" value="HATPase_dom"/>
</dbReference>
<evidence type="ECO:0000256" key="5">
    <source>
        <dbReference type="ARBA" id="ARBA00022553"/>
    </source>
</evidence>
<evidence type="ECO:0000259" key="15">
    <source>
        <dbReference type="PROSITE" id="PS50109"/>
    </source>
</evidence>
<comment type="subcellular location">
    <subcellularLocation>
        <location evidence="2">Cell membrane</location>
        <topology evidence="2">Multi-pass membrane protein</topology>
    </subcellularLocation>
</comment>
<dbReference type="Pfam" id="PF00672">
    <property type="entry name" value="HAMP"/>
    <property type="match status" value="1"/>
</dbReference>
<dbReference type="Pfam" id="PF00512">
    <property type="entry name" value="HisKA"/>
    <property type="match status" value="1"/>
</dbReference>
<keyword evidence="10" id="KW-0067">ATP-binding</keyword>
<evidence type="ECO:0000256" key="14">
    <source>
        <dbReference type="SAM" id="Phobius"/>
    </source>
</evidence>
<sequence length="463" mass="51865">MMLSLMAIIITLLVLFNYQLEQSLLMEIERQTDELTKAIQIGVEEVTGSGVTDEARLSKYLKKLNKKGLKEITIISNDSEVLASTNISKVGARISHRKKELVIKAELGEHVTDEGRAYNVIIPVIADGVQYGYIHLQINKDDFSDLIKANTIKRTILTLVVFGIGMGIVIIFSRRYTDPIKRLADASLRVSAGDLTQSIPVLTRDEIGKLTESFNYMVQRLRESRSIEERLREAEHLSGLGQLSCTMAHEIRNPLNFINLSIGYIEDKYRPPAAEDAEKFSRLTSGIKHEVQRLNQLVTDFLDYSRPLKFNLQKVRVNPMLDDVLALVWAKAEADGIKIVREFDHCDVTVIVDPALFKSCILNVIVNAFNSMSEGKKDSSVLSLTSDLSDNDYLLTITDNGVGLSQELISKVFEPFFSTKQNHPGLGLPMTKRVMEELGGRVEFHSVEGDGCSVRLFLPCPCE</sequence>
<evidence type="ECO:0000256" key="13">
    <source>
        <dbReference type="ARBA" id="ARBA00023136"/>
    </source>
</evidence>
<dbReference type="GO" id="GO:0005524">
    <property type="term" value="F:ATP binding"/>
    <property type="evidence" value="ECO:0007669"/>
    <property type="project" value="UniProtKB-KW"/>
</dbReference>
<comment type="catalytic activity">
    <reaction evidence="1">
        <text>ATP + protein L-histidine = ADP + protein N-phospho-L-histidine.</text>
        <dbReference type="EC" id="2.7.13.3"/>
    </reaction>
</comment>
<accession>A0A0F3GJZ9</accession>
<dbReference type="InterPro" id="IPR004358">
    <property type="entry name" value="Sig_transdc_His_kin-like_C"/>
</dbReference>
<dbReference type="Gene3D" id="1.10.8.500">
    <property type="entry name" value="HAMP domain in histidine kinase"/>
    <property type="match status" value="1"/>
</dbReference>
<dbReference type="CDD" id="cd00082">
    <property type="entry name" value="HisKA"/>
    <property type="match status" value="1"/>
</dbReference>
<dbReference type="PROSITE" id="PS50109">
    <property type="entry name" value="HIS_KIN"/>
    <property type="match status" value="1"/>
</dbReference>
<keyword evidence="13 14" id="KW-0472">Membrane</keyword>
<reference evidence="17 18" key="1">
    <citation type="submission" date="2015-02" db="EMBL/GenBank/DDBJ databases">
        <title>Single-cell genomics of uncultivated deep-branching MTB reveals a conserved set of magnetosome genes.</title>
        <authorList>
            <person name="Kolinko S."/>
            <person name="Richter M."/>
            <person name="Glockner F.O."/>
            <person name="Brachmann A."/>
            <person name="Schuler D."/>
        </authorList>
    </citation>
    <scope>NUCLEOTIDE SEQUENCE [LARGE SCALE GENOMIC DNA]</scope>
    <source>
        <strain evidence="17">TM-1</strain>
    </source>
</reference>
<dbReference type="EC" id="2.7.13.3" evidence="3"/>
<name>A0A0F3GJZ9_9BACT</name>
<evidence type="ECO:0000256" key="10">
    <source>
        <dbReference type="ARBA" id="ARBA00022840"/>
    </source>
</evidence>
<dbReference type="Proteomes" id="UP000033423">
    <property type="component" value="Unassembled WGS sequence"/>
</dbReference>
<feature type="transmembrane region" description="Helical" evidence="14">
    <location>
        <begin position="156"/>
        <end position="173"/>
    </location>
</feature>
<evidence type="ECO:0000256" key="9">
    <source>
        <dbReference type="ARBA" id="ARBA00022777"/>
    </source>
</evidence>
<dbReference type="SUPFAM" id="SSF55874">
    <property type="entry name" value="ATPase domain of HSP90 chaperone/DNA topoisomerase II/histidine kinase"/>
    <property type="match status" value="1"/>
</dbReference>
<dbReference type="AlphaFoldDB" id="A0A0F3GJZ9"/>
<evidence type="ECO:0000256" key="11">
    <source>
        <dbReference type="ARBA" id="ARBA00022989"/>
    </source>
</evidence>
<keyword evidence="9 17" id="KW-0418">Kinase</keyword>
<feature type="domain" description="Histidine kinase" evidence="15">
    <location>
        <begin position="246"/>
        <end position="462"/>
    </location>
</feature>
<dbReference type="Gene3D" id="3.30.450.20">
    <property type="entry name" value="PAS domain"/>
    <property type="match status" value="1"/>
</dbReference>
<dbReference type="EMBL" id="LACI01002410">
    <property type="protein sequence ID" value="KJU82157.1"/>
    <property type="molecule type" value="Genomic_DNA"/>
</dbReference>
<dbReference type="InterPro" id="IPR003660">
    <property type="entry name" value="HAMP_dom"/>
</dbReference>
<dbReference type="SUPFAM" id="SSF158472">
    <property type="entry name" value="HAMP domain-like"/>
    <property type="match status" value="1"/>
</dbReference>
<dbReference type="InterPro" id="IPR036890">
    <property type="entry name" value="HATPase_C_sf"/>
</dbReference>
<keyword evidence="12" id="KW-0902">Two-component regulatory system</keyword>
<comment type="caution">
    <text evidence="17">The sequence shown here is derived from an EMBL/GenBank/DDBJ whole genome shotgun (WGS) entry which is preliminary data.</text>
</comment>
<keyword evidence="4" id="KW-1003">Cell membrane</keyword>
<evidence type="ECO:0000256" key="6">
    <source>
        <dbReference type="ARBA" id="ARBA00022679"/>
    </source>
</evidence>
<gene>
    <name evidence="17" type="ORF">MBAV_005638</name>
</gene>
<keyword evidence="5" id="KW-0597">Phosphoprotein</keyword>
<evidence type="ECO:0000256" key="2">
    <source>
        <dbReference type="ARBA" id="ARBA00004651"/>
    </source>
</evidence>
<evidence type="ECO:0000256" key="7">
    <source>
        <dbReference type="ARBA" id="ARBA00022692"/>
    </source>
</evidence>
<dbReference type="SMART" id="SM00388">
    <property type="entry name" value="HisKA"/>
    <property type="match status" value="1"/>
</dbReference>
<evidence type="ECO:0000256" key="3">
    <source>
        <dbReference type="ARBA" id="ARBA00012438"/>
    </source>
</evidence>
<keyword evidence="18" id="KW-1185">Reference proteome</keyword>
<dbReference type="GO" id="GO:0005886">
    <property type="term" value="C:plasma membrane"/>
    <property type="evidence" value="ECO:0007669"/>
    <property type="project" value="UniProtKB-SubCell"/>
</dbReference>
<evidence type="ECO:0000256" key="1">
    <source>
        <dbReference type="ARBA" id="ARBA00000085"/>
    </source>
</evidence>
<dbReference type="Gene3D" id="3.30.565.10">
    <property type="entry name" value="Histidine kinase-like ATPase, C-terminal domain"/>
    <property type="match status" value="1"/>
</dbReference>
<dbReference type="SMART" id="SM00387">
    <property type="entry name" value="HATPase_c"/>
    <property type="match status" value="1"/>
</dbReference>
<keyword evidence="7 14" id="KW-0812">Transmembrane</keyword>
<evidence type="ECO:0000259" key="16">
    <source>
        <dbReference type="PROSITE" id="PS50885"/>
    </source>
</evidence>
<evidence type="ECO:0000256" key="4">
    <source>
        <dbReference type="ARBA" id="ARBA00022475"/>
    </source>
</evidence>
<evidence type="ECO:0000313" key="18">
    <source>
        <dbReference type="Proteomes" id="UP000033423"/>
    </source>
</evidence>
<dbReference type="InterPro" id="IPR050398">
    <property type="entry name" value="HssS/ArlS-like"/>
</dbReference>
<organism evidence="17 18">
    <name type="scientific">Candidatus Magnetobacterium bavaricum</name>
    <dbReference type="NCBI Taxonomy" id="29290"/>
    <lineage>
        <taxon>Bacteria</taxon>
        <taxon>Pseudomonadati</taxon>
        <taxon>Nitrospirota</taxon>
        <taxon>Thermodesulfovibrionia</taxon>
        <taxon>Thermodesulfovibrionales</taxon>
        <taxon>Candidatus Magnetobacteriaceae</taxon>
        <taxon>Candidatus Magnetobacterium</taxon>
    </lineage>
</organism>
<dbReference type="PROSITE" id="PS50885">
    <property type="entry name" value="HAMP"/>
    <property type="match status" value="1"/>
</dbReference>
<keyword evidence="8" id="KW-0547">Nucleotide-binding</keyword>
<dbReference type="PANTHER" id="PTHR45528:SF1">
    <property type="entry name" value="SENSOR HISTIDINE KINASE CPXA"/>
    <property type="match status" value="1"/>
</dbReference>
<proteinExistence type="predicted"/>
<dbReference type="PANTHER" id="PTHR45528">
    <property type="entry name" value="SENSOR HISTIDINE KINASE CPXA"/>
    <property type="match status" value="1"/>
</dbReference>
<dbReference type="InterPro" id="IPR036097">
    <property type="entry name" value="HisK_dim/P_sf"/>
</dbReference>
<dbReference type="SUPFAM" id="SSF47384">
    <property type="entry name" value="Homodimeric domain of signal transducing histidine kinase"/>
    <property type="match status" value="1"/>
</dbReference>
<evidence type="ECO:0000313" key="17">
    <source>
        <dbReference type="EMBL" id="KJU82157.1"/>
    </source>
</evidence>
<dbReference type="GO" id="GO:0000155">
    <property type="term" value="F:phosphorelay sensor kinase activity"/>
    <property type="evidence" value="ECO:0007669"/>
    <property type="project" value="InterPro"/>
</dbReference>
<feature type="domain" description="HAMP" evidence="16">
    <location>
        <begin position="174"/>
        <end position="226"/>
    </location>
</feature>